<evidence type="ECO:0000313" key="2">
    <source>
        <dbReference type="Proteomes" id="UP000831113"/>
    </source>
</evidence>
<gene>
    <name evidence="1" type="ORF">MTX78_22855</name>
</gene>
<dbReference type="EMBL" id="CP094669">
    <property type="protein sequence ID" value="UOG74943.1"/>
    <property type="molecule type" value="Genomic_DNA"/>
</dbReference>
<organism evidence="1 2">
    <name type="scientific">Hymenobacter tibetensis</name>
    <dbReference type="NCBI Taxonomy" id="497967"/>
    <lineage>
        <taxon>Bacteria</taxon>
        <taxon>Pseudomonadati</taxon>
        <taxon>Bacteroidota</taxon>
        <taxon>Cytophagia</taxon>
        <taxon>Cytophagales</taxon>
        <taxon>Hymenobacteraceae</taxon>
        <taxon>Hymenobacter</taxon>
    </lineage>
</organism>
<accession>A0ABY4CXE7</accession>
<proteinExistence type="predicted"/>
<dbReference type="Proteomes" id="UP000831113">
    <property type="component" value="Chromosome"/>
</dbReference>
<keyword evidence="2" id="KW-1185">Reference proteome</keyword>
<dbReference type="RefSeq" id="WP_243798657.1">
    <property type="nucleotide sequence ID" value="NZ_CP094669.1"/>
</dbReference>
<protein>
    <submittedName>
        <fullName evidence="1">Uncharacterized protein</fullName>
    </submittedName>
</protein>
<name>A0ABY4CXE7_9BACT</name>
<evidence type="ECO:0000313" key="1">
    <source>
        <dbReference type="EMBL" id="UOG74943.1"/>
    </source>
</evidence>
<sequence>MKRIPCIAVALSGLFFSHCTSKPDVEPALNYDQASQALMQEVALQLVGTWKLRQVHVSYKRLSGHAFIPLTRDTLFQEFATLLVQRAVAPRTSPEHPLYPEFQGTLTFRGKALPVYFQLIANPEQVVKQQGPQALFMLDTNFPAGSRTSGPEEDFMENLGLLRENFSLELTSGQPTMIWRGLNHGVDRIELQKQ</sequence>
<reference evidence="1 2" key="1">
    <citation type="submission" date="2022-03" db="EMBL/GenBank/DDBJ databases">
        <title>Hymenobactersp. isolated from the air.</title>
        <authorList>
            <person name="Won M."/>
            <person name="Kwon S.-W."/>
        </authorList>
    </citation>
    <scope>NUCLEOTIDE SEQUENCE [LARGE SCALE GENOMIC DNA]</scope>
    <source>
        <strain evidence="1 2">KACC 21982</strain>
    </source>
</reference>